<dbReference type="EMBL" id="BGPR01000494">
    <property type="protein sequence ID" value="GBM23203.1"/>
    <property type="molecule type" value="Genomic_DNA"/>
</dbReference>
<organism evidence="1 2">
    <name type="scientific">Araneus ventricosus</name>
    <name type="common">Orbweaver spider</name>
    <name type="synonym">Epeira ventricosa</name>
    <dbReference type="NCBI Taxonomy" id="182803"/>
    <lineage>
        <taxon>Eukaryota</taxon>
        <taxon>Metazoa</taxon>
        <taxon>Ecdysozoa</taxon>
        <taxon>Arthropoda</taxon>
        <taxon>Chelicerata</taxon>
        <taxon>Arachnida</taxon>
        <taxon>Araneae</taxon>
        <taxon>Araneomorphae</taxon>
        <taxon>Entelegynae</taxon>
        <taxon>Araneoidea</taxon>
        <taxon>Araneidae</taxon>
        <taxon>Araneus</taxon>
    </lineage>
</organism>
<gene>
    <name evidence="1" type="ORF">AVEN_159883_1</name>
</gene>
<evidence type="ECO:0000313" key="2">
    <source>
        <dbReference type="Proteomes" id="UP000499080"/>
    </source>
</evidence>
<reference evidence="1 2" key="1">
    <citation type="journal article" date="2019" name="Sci. Rep.">
        <title>Orb-weaving spider Araneus ventricosus genome elucidates the spidroin gene catalogue.</title>
        <authorList>
            <person name="Kono N."/>
            <person name="Nakamura H."/>
            <person name="Ohtoshi R."/>
            <person name="Moran D.A.P."/>
            <person name="Shinohara A."/>
            <person name="Yoshida Y."/>
            <person name="Fujiwara M."/>
            <person name="Mori M."/>
            <person name="Tomita M."/>
            <person name="Arakawa K."/>
        </authorList>
    </citation>
    <scope>NUCLEOTIDE SEQUENCE [LARGE SCALE GENOMIC DNA]</scope>
</reference>
<name>A0A4Y2E236_ARAVE</name>
<proteinExistence type="predicted"/>
<dbReference type="AlphaFoldDB" id="A0A4Y2E236"/>
<accession>A0A4Y2E236</accession>
<evidence type="ECO:0000313" key="1">
    <source>
        <dbReference type="EMBL" id="GBM23203.1"/>
    </source>
</evidence>
<dbReference type="Proteomes" id="UP000499080">
    <property type="component" value="Unassembled WGS sequence"/>
</dbReference>
<comment type="caution">
    <text evidence="1">The sequence shown here is derived from an EMBL/GenBank/DDBJ whole genome shotgun (WGS) entry which is preliminary data.</text>
</comment>
<sequence length="111" mass="12614">MNDFNYEVADSIYTRSLCLTEVVLLPPIVLRGRMENHVAALRWLDCNLLELQEKRKSVPGCFVLPLADFPFGIRLSSTGFVMGKLIFQTQPSHTDGRLHCRIFSNPYSLLA</sequence>
<protein>
    <submittedName>
        <fullName evidence="1">Uncharacterized protein</fullName>
    </submittedName>
</protein>
<keyword evidence="2" id="KW-1185">Reference proteome</keyword>